<dbReference type="Pfam" id="PF00296">
    <property type="entry name" value="Bac_luciferase"/>
    <property type="match status" value="1"/>
</dbReference>
<dbReference type="Proteomes" id="UP000325218">
    <property type="component" value="Unassembled WGS sequence"/>
</dbReference>
<dbReference type="InterPro" id="IPR019949">
    <property type="entry name" value="CmoO-like"/>
</dbReference>
<comment type="similarity">
    <text evidence="1">To bacterial alkanal monooxygenase alpha and beta chains.</text>
</comment>
<evidence type="ECO:0000313" key="3">
    <source>
        <dbReference type="EMBL" id="TYA10122.1"/>
    </source>
</evidence>
<dbReference type="SUPFAM" id="SSF51679">
    <property type="entry name" value="Bacterial luciferase-like"/>
    <property type="match status" value="1"/>
</dbReference>
<name>A0A5D0CKB3_9BACL</name>
<sequence>MGLTISVLDQSPIYPGETAEEAFAHTVALARKAEELGFRRFWVSEHHDSDQVAGSSPEVLIAYLLAETKRIRVGSGGVMLQHYSPYKVAENFNVLASLAPGRVDLGIGRAPGGLPRSTRALQRGGPDPASLTEKIVELRNFVHNKLDEDHPLAGLRAAPLPETAPELYVLGASTASAEIAAELGLPYVFSLFINGDEGAALEAIRSYRRGFNGSHGTEPQVLLALSVVVADTEAEAERLAAARTLVRIHLAGGRSLTLGTLKQAEEFGRQSGEPYSIEELEPAVTKGTKETVRAKLLELQRASGIDEFIVTSPIESFDKRVRSFELLYAAVAESSTAAFQTVAGGGINE</sequence>
<dbReference type="InterPro" id="IPR050766">
    <property type="entry name" value="Bact_Lucif_Oxidored"/>
</dbReference>
<dbReference type="GO" id="GO:0005829">
    <property type="term" value="C:cytosol"/>
    <property type="evidence" value="ECO:0007669"/>
    <property type="project" value="TreeGrafter"/>
</dbReference>
<comment type="caution">
    <text evidence="3">The sequence shown here is derived from an EMBL/GenBank/DDBJ whole genome shotgun (WGS) entry which is preliminary data.</text>
</comment>
<dbReference type="FunFam" id="3.20.20.30:FF:000002">
    <property type="entry name" value="LLM class flavin-dependent oxidoreductase"/>
    <property type="match status" value="1"/>
</dbReference>
<organism evidence="3 4">
    <name type="scientific">Paenibacillus faecis</name>
    <dbReference type="NCBI Taxonomy" id="862114"/>
    <lineage>
        <taxon>Bacteria</taxon>
        <taxon>Bacillati</taxon>
        <taxon>Bacillota</taxon>
        <taxon>Bacilli</taxon>
        <taxon>Bacillales</taxon>
        <taxon>Paenibacillaceae</taxon>
        <taxon>Paenibacillus</taxon>
    </lineage>
</organism>
<reference evidence="3 4" key="1">
    <citation type="submission" date="2019-08" db="EMBL/GenBank/DDBJ databases">
        <title>Genome sequencing of Paenibacillus faecis DSM 23593(T).</title>
        <authorList>
            <person name="Kook J.-K."/>
            <person name="Park S.-N."/>
            <person name="Lim Y.K."/>
        </authorList>
    </citation>
    <scope>NUCLEOTIDE SEQUENCE [LARGE SCALE GENOMIC DNA]</scope>
    <source>
        <strain evidence="3 4">DSM 23593</strain>
    </source>
</reference>
<evidence type="ECO:0000313" key="4">
    <source>
        <dbReference type="Proteomes" id="UP000325218"/>
    </source>
</evidence>
<dbReference type="OrthoDB" id="9780518at2"/>
<dbReference type="GO" id="GO:0016705">
    <property type="term" value="F:oxidoreductase activity, acting on paired donors, with incorporation or reduction of molecular oxygen"/>
    <property type="evidence" value="ECO:0007669"/>
    <property type="project" value="InterPro"/>
</dbReference>
<dbReference type="AlphaFoldDB" id="A0A5D0CKB3"/>
<accession>A0A5D0CKB3</accession>
<evidence type="ECO:0000259" key="2">
    <source>
        <dbReference type="Pfam" id="PF00296"/>
    </source>
</evidence>
<dbReference type="InterPro" id="IPR036661">
    <property type="entry name" value="Luciferase-like_sf"/>
</dbReference>
<protein>
    <submittedName>
        <fullName evidence="3">LLM class flavin-dependent oxidoreductase</fullName>
    </submittedName>
</protein>
<dbReference type="RefSeq" id="WP_148457692.1">
    <property type="nucleotide sequence ID" value="NZ_VSDO01000006.1"/>
</dbReference>
<feature type="domain" description="Luciferase-like" evidence="2">
    <location>
        <begin position="15"/>
        <end position="301"/>
    </location>
</feature>
<proteinExistence type="predicted"/>
<dbReference type="EMBL" id="VSDO01000006">
    <property type="protein sequence ID" value="TYA10122.1"/>
    <property type="molecule type" value="Genomic_DNA"/>
</dbReference>
<dbReference type="Gene3D" id="3.20.20.30">
    <property type="entry name" value="Luciferase-like domain"/>
    <property type="match status" value="1"/>
</dbReference>
<keyword evidence="4" id="KW-1185">Reference proteome</keyword>
<gene>
    <name evidence="3" type="ORF">FRY98_26385</name>
</gene>
<dbReference type="PANTHER" id="PTHR30137:SF19">
    <property type="entry name" value="LUCIFERASE-LIKE MONOOXYGENASE"/>
    <property type="match status" value="1"/>
</dbReference>
<dbReference type="InterPro" id="IPR011251">
    <property type="entry name" value="Luciferase-like_dom"/>
</dbReference>
<dbReference type="NCBIfam" id="TIGR03558">
    <property type="entry name" value="oxido_grp_1"/>
    <property type="match status" value="1"/>
</dbReference>
<evidence type="ECO:0000256" key="1">
    <source>
        <dbReference type="ARBA" id="ARBA00007789"/>
    </source>
</evidence>
<dbReference type="PANTHER" id="PTHR30137">
    <property type="entry name" value="LUCIFERASE-LIKE MONOOXYGENASE"/>
    <property type="match status" value="1"/>
</dbReference>